<dbReference type="GO" id="GO:0043531">
    <property type="term" value="F:ADP binding"/>
    <property type="evidence" value="ECO:0007669"/>
    <property type="project" value="InterPro"/>
</dbReference>
<dbReference type="InterPro" id="IPR002182">
    <property type="entry name" value="NB-ARC"/>
</dbReference>
<keyword evidence="5" id="KW-1185">Reference proteome</keyword>
<keyword evidence="1" id="KW-0611">Plant defense</keyword>
<dbReference type="InterPro" id="IPR027417">
    <property type="entry name" value="P-loop_NTPase"/>
</dbReference>
<gene>
    <name evidence="4" type="ORF">CQW23_26674</name>
</gene>
<name>A0A2G2VPG7_CAPBA</name>
<feature type="region of interest" description="Disordered" evidence="2">
    <location>
        <begin position="99"/>
        <end position="132"/>
    </location>
</feature>
<evidence type="ECO:0000313" key="5">
    <source>
        <dbReference type="Proteomes" id="UP000224567"/>
    </source>
</evidence>
<feature type="region of interest" description="Disordered" evidence="2">
    <location>
        <begin position="14"/>
        <end position="46"/>
    </location>
</feature>
<evidence type="ECO:0000256" key="2">
    <source>
        <dbReference type="SAM" id="MobiDB-lite"/>
    </source>
</evidence>
<proteinExistence type="predicted"/>
<sequence length="366" mass="41947">MDKARVGVKCTVDTASGSTSSTRKGINDAVENASKRKKIEAEESESNLEIIKEINRYVDESSDDIAEYSGSDDSEGSEGSEKIVLMEIMIPCSCHFVQEDEEEEGEKEAVGEEEAEEENEAEKEATTNFEKGEEKGLLQELDSFDLKDENNLNRLQFKFKEKLNGKRFLIVLDDVWNDNYNEWDDLRSIFVQGGIRSKITMRTRKESIALIIVSGAINVGTLSNESFWDLFRRHPLENKDPLEEYPELEEYFSELRLRSLFERVLESSERDGGKFLMHDLVNDFTQISSSKLCVRYLKDLLLKMGKLINLQNLAISNPFLLKMPLHLRKLKNLHVLIRAKFLIGGLRREDLGEAHYLYGSLSILEL</sequence>
<dbReference type="AlphaFoldDB" id="A0A2G2VPG7"/>
<feature type="compositionally biased region" description="Acidic residues" evidence="2">
    <location>
        <begin position="99"/>
        <end position="121"/>
    </location>
</feature>
<comment type="caution">
    <text evidence="4">The sequence shown here is derived from an EMBL/GenBank/DDBJ whole genome shotgun (WGS) entry which is preliminary data.</text>
</comment>
<reference evidence="4 5" key="1">
    <citation type="journal article" date="2017" name="Genome Biol.">
        <title>New reference genome sequences of hot pepper reveal the massive evolution of plant disease-resistance genes by retroduplication.</title>
        <authorList>
            <person name="Kim S."/>
            <person name="Park J."/>
            <person name="Yeom S.I."/>
            <person name="Kim Y.M."/>
            <person name="Seo E."/>
            <person name="Kim K.T."/>
            <person name="Kim M.S."/>
            <person name="Lee J.M."/>
            <person name="Cheong K."/>
            <person name="Shin H.S."/>
            <person name="Kim S.B."/>
            <person name="Han K."/>
            <person name="Lee J."/>
            <person name="Park M."/>
            <person name="Lee H.A."/>
            <person name="Lee H.Y."/>
            <person name="Lee Y."/>
            <person name="Oh S."/>
            <person name="Lee J.H."/>
            <person name="Choi E."/>
            <person name="Choi E."/>
            <person name="Lee S.E."/>
            <person name="Jeon J."/>
            <person name="Kim H."/>
            <person name="Choi G."/>
            <person name="Song H."/>
            <person name="Lee J."/>
            <person name="Lee S.C."/>
            <person name="Kwon J.K."/>
            <person name="Lee H.Y."/>
            <person name="Koo N."/>
            <person name="Hong Y."/>
            <person name="Kim R.W."/>
            <person name="Kang W.H."/>
            <person name="Huh J.H."/>
            <person name="Kang B.C."/>
            <person name="Yang T.J."/>
            <person name="Lee Y.H."/>
            <person name="Bennetzen J.L."/>
            <person name="Choi D."/>
        </authorList>
    </citation>
    <scope>NUCLEOTIDE SEQUENCE [LARGE SCALE GENOMIC DNA]</scope>
    <source>
        <strain evidence="5">cv. PBC81</strain>
    </source>
</reference>
<feature type="domain" description="NB-ARC" evidence="3">
    <location>
        <begin position="138"/>
        <end position="238"/>
    </location>
</feature>
<accession>A0A2G2VPG7</accession>
<organism evidence="4 5">
    <name type="scientific">Capsicum baccatum</name>
    <name type="common">Peruvian pepper</name>
    <dbReference type="NCBI Taxonomy" id="33114"/>
    <lineage>
        <taxon>Eukaryota</taxon>
        <taxon>Viridiplantae</taxon>
        <taxon>Streptophyta</taxon>
        <taxon>Embryophyta</taxon>
        <taxon>Tracheophyta</taxon>
        <taxon>Spermatophyta</taxon>
        <taxon>Magnoliopsida</taxon>
        <taxon>eudicotyledons</taxon>
        <taxon>Gunneridae</taxon>
        <taxon>Pentapetalae</taxon>
        <taxon>asterids</taxon>
        <taxon>lamiids</taxon>
        <taxon>Solanales</taxon>
        <taxon>Solanaceae</taxon>
        <taxon>Solanoideae</taxon>
        <taxon>Capsiceae</taxon>
        <taxon>Capsicum</taxon>
    </lineage>
</organism>
<dbReference type="SUPFAM" id="SSF52540">
    <property type="entry name" value="P-loop containing nucleoside triphosphate hydrolases"/>
    <property type="match status" value="1"/>
</dbReference>
<dbReference type="Gene3D" id="3.40.50.300">
    <property type="entry name" value="P-loop containing nucleotide triphosphate hydrolases"/>
    <property type="match status" value="1"/>
</dbReference>
<dbReference type="GO" id="GO:0006952">
    <property type="term" value="P:defense response"/>
    <property type="evidence" value="ECO:0007669"/>
    <property type="project" value="UniProtKB-KW"/>
</dbReference>
<reference evidence="5" key="2">
    <citation type="journal article" date="2017" name="J. Anim. Genet.">
        <title>Multiple reference genome sequences of hot pepper reveal the massive evolution of plant disease resistance genes by retroduplication.</title>
        <authorList>
            <person name="Kim S."/>
            <person name="Park J."/>
            <person name="Yeom S.-I."/>
            <person name="Kim Y.-M."/>
            <person name="Seo E."/>
            <person name="Kim K.-T."/>
            <person name="Kim M.-S."/>
            <person name="Lee J.M."/>
            <person name="Cheong K."/>
            <person name="Shin H.-S."/>
            <person name="Kim S.-B."/>
            <person name="Han K."/>
            <person name="Lee J."/>
            <person name="Park M."/>
            <person name="Lee H.-A."/>
            <person name="Lee H.-Y."/>
            <person name="Lee Y."/>
            <person name="Oh S."/>
            <person name="Lee J.H."/>
            <person name="Choi E."/>
            <person name="Choi E."/>
            <person name="Lee S.E."/>
            <person name="Jeon J."/>
            <person name="Kim H."/>
            <person name="Choi G."/>
            <person name="Song H."/>
            <person name="Lee J."/>
            <person name="Lee S.-C."/>
            <person name="Kwon J.-K."/>
            <person name="Lee H.-Y."/>
            <person name="Koo N."/>
            <person name="Hong Y."/>
            <person name="Kim R.W."/>
            <person name="Kang W.-H."/>
            <person name="Huh J.H."/>
            <person name="Kang B.-C."/>
            <person name="Yang T.-J."/>
            <person name="Lee Y.-H."/>
            <person name="Bennetzen J.L."/>
            <person name="Choi D."/>
        </authorList>
    </citation>
    <scope>NUCLEOTIDE SEQUENCE [LARGE SCALE GENOMIC DNA]</scope>
    <source>
        <strain evidence="5">cv. PBC81</strain>
    </source>
</reference>
<dbReference type="PANTHER" id="PTHR36766">
    <property type="entry name" value="PLANT BROAD-SPECTRUM MILDEW RESISTANCE PROTEIN RPW8"/>
    <property type="match status" value="1"/>
</dbReference>
<dbReference type="OrthoDB" id="37484at2759"/>
<dbReference type="Pfam" id="PF00931">
    <property type="entry name" value="NB-ARC"/>
    <property type="match status" value="1"/>
</dbReference>
<feature type="compositionally biased region" description="Basic and acidic residues" evidence="2">
    <location>
        <begin position="122"/>
        <end position="132"/>
    </location>
</feature>
<protein>
    <recommendedName>
        <fullName evidence="3">NB-ARC domain-containing protein</fullName>
    </recommendedName>
</protein>
<evidence type="ECO:0000259" key="3">
    <source>
        <dbReference type="Pfam" id="PF00931"/>
    </source>
</evidence>
<evidence type="ECO:0000313" key="4">
    <source>
        <dbReference type="EMBL" id="PHT34874.1"/>
    </source>
</evidence>
<feature type="compositionally biased region" description="Acidic residues" evidence="2">
    <location>
        <begin position="60"/>
        <end position="78"/>
    </location>
</feature>
<dbReference type="PANTHER" id="PTHR36766:SF40">
    <property type="entry name" value="DISEASE RESISTANCE PROTEIN RGA3"/>
    <property type="match status" value="1"/>
</dbReference>
<feature type="compositionally biased region" description="Polar residues" evidence="2">
    <location>
        <begin position="14"/>
        <end position="24"/>
    </location>
</feature>
<evidence type="ECO:0000256" key="1">
    <source>
        <dbReference type="ARBA" id="ARBA00022821"/>
    </source>
</evidence>
<dbReference type="STRING" id="33114.A0A2G2VPG7"/>
<dbReference type="EMBL" id="MLFT02000011">
    <property type="protein sequence ID" value="PHT34874.1"/>
    <property type="molecule type" value="Genomic_DNA"/>
</dbReference>
<dbReference type="Proteomes" id="UP000224567">
    <property type="component" value="Unassembled WGS sequence"/>
</dbReference>
<feature type="region of interest" description="Disordered" evidence="2">
    <location>
        <begin position="59"/>
        <end position="79"/>
    </location>
</feature>